<reference evidence="1 2" key="1">
    <citation type="journal article" date="2011" name="Science">
        <title>The ecoresponsive genome of Daphnia pulex.</title>
        <authorList>
            <person name="Colbourne J.K."/>
            <person name="Pfrender M.E."/>
            <person name="Gilbert D."/>
            <person name="Thomas W.K."/>
            <person name="Tucker A."/>
            <person name="Oakley T.H."/>
            <person name="Tokishita S."/>
            <person name="Aerts A."/>
            <person name="Arnold G.J."/>
            <person name="Basu M.K."/>
            <person name="Bauer D.J."/>
            <person name="Caceres C.E."/>
            <person name="Carmel L."/>
            <person name="Casola C."/>
            <person name="Choi J.H."/>
            <person name="Detter J.C."/>
            <person name="Dong Q."/>
            <person name="Dusheyko S."/>
            <person name="Eads B.D."/>
            <person name="Frohlich T."/>
            <person name="Geiler-Samerotte K.A."/>
            <person name="Gerlach D."/>
            <person name="Hatcher P."/>
            <person name="Jogdeo S."/>
            <person name="Krijgsveld J."/>
            <person name="Kriventseva E.V."/>
            <person name="Kultz D."/>
            <person name="Laforsch C."/>
            <person name="Lindquist E."/>
            <person name="Lopez J."/>
            <person name="Manak J.R."/>
            <person name="Muller J."/>
            <person name="Pangilinan J."/>
            <person name="Patwardhan R.P."/>
            <person name="Pitluck S."/>
            <person name="Pritham E.J."/>
            <person name="Rechtsteiner A."/>
            <person name="Rho M."/>
            <person name="Rogozin I.B."/>
            <person name="Sakarya O."/>
            <person name="Salamov A."/>
            <person name="Schaack S."/>
            <person name="Shapiro H."/>
            <person name="Shiga Y."/>
            <person name="Skalitzky C."/>
            <person name="Smith Z."/>
            <person name="Souvorov A."/>
            <person name="Sung W."/>
            <person name="Tang Z."/>
            <person name="Tsuchiya D."/>
            <person name="Tu H."/>
            <person name="Vos H."/>
            <person name="Wang M."/>
            <person name="Wolf Y.I."/>
            <person name="Yamagata H."/>
            <person name="Yamada T."/>
            <person name="Ye Y."/>
            <person name="Shaw J.R."/>
            <person name="Andrews J."/>
            <person name="Crease T.J."/>
            <person name="Tang H."/>
            <person name="Lucas S.M."/>
            <person name="Robertson H.M."/>
            <person name="Bork P."/>
            <person name="Koonin E.V."/>
            <person name="Zdobnov E.M."/>
            <person name="Grigoriev I.V."/>
            <person name="Lynch M."/>
            <person name="Boore J.L."/>
        </authorList>
    </citation>
    <scope>NUCLEOTIDE SEQUENCE [LARGE SCALE GENOMIC DNA]</scope>
</reference>
<dbReference type="EMBL" id="GL732524">
    <property type="protein sequence ID" value="EFX89838.1"/>
    <property type="molecule type" value="Genomic_DNA"/>
</dbReference>
<evidence type="ECO:0000313" key="1">
    <source>
        <dbReference type="EMBL" id="EFX89838.1"/>
    </source>
</evidence>
<gene>
    <name evidence="1" type="ORF">DAPPUDRAFT_232824</name>
</gene>
<accession>E9FSG3</accession>
<dbReference type="HOGENOM" id="CLU_3034470_0_0_1"/>
<name>E9FSG3_DAPPU</name>
<keyword evidence="2" id="KW-1185">Reference proteome</keyword>
<dbReference type="KEGG" id="dpx:DAPPUDRAFT_232824"/>
<protein>
    <submittedName>
        <fullName evidence="1">Uncharacterized protein</fullName>
    </submittedName>
</protein>
<dbReference type="Proteomes" id="UP000000305">
    <property type="component" value="Unassembled WGS sequence"/>
</dbReference>
<proteinExistence type="predicted"/>
<sequence length="55" mass="6359">MQSTVANFIIKFEFESSTKRNDSRLLIHLCIIIIIRAPNMDPHPGGQLHMEKRNP</sequence>
<evidence type="ECO:0000313" key="2">
    <source>
        <dbReference type="Proteomes" id="UP000000305"/>
    </source>
</evidence>
<dbReference type="InParanoid" id="E9FSG3"/>
<organism evidence="1 2">
    <name type="scientific">Daphnia pulex</name>
    <name type="common">Water flea</name>
    <dbReference type="NCBI Taxonomy" id="6669"/>
    <lineage>
        <taxon>Eukaryota</taxon>
        <taxon>Metazoa</taxon>
        <taxon>Ecdysozoa</taxon>
        <taxon>Arthropoda</taxon>
        <taxon>Crustacea</taxon>
        <taxon>Branchiopoda</taxon>
        <taxon>Diplostraca</taxon>
        <taxon>Cladocera</taxon>
        <taxon>Anomopoda</taxon>
        <taxon>Daphniidae</taxon>
        <taxon>Daphnia</taxon>
    </lineage>
</organism>
<dbReference type="AlphaFoldDB" id="E9FSG3"/>